<evidence type="ECO:0000259" key="12">
    <source>
        <dbReference type="Pfam" id="PF01225"/>
    </source>
</evidence>
<feature type="domain" description="Mur ligase C-terminal" evidence="13">
    <location>
        <begin position="305"/>
        <end position="418"/>
    </location>
</feature>
<evidence type="ECO:0000259" key="14">
    <source>
        <dbReference type="Pfam" id="PF08245"/>
    </source>
</evidence>
<dbReference type="GO" id="GO:0071555">
    <property type="term" value="P:cell wall organization"/>
    <property type="evidence" value="ECO:0007669"/>
    <property type="project" value="UniProtKB-KW"/>
</dbReference>
<dbReference type="GO" id="GO:0009252">
    <property type="term" value="P:peptidoglycan biosynthetic process"/>
    <property type="evidence" value="ECO:0007669"/>
    <property type="project" value="UniProtKB-UniRule"/>
</dbReference>
<feature type="binding site" evidence="10">
    <location>
        <begin position="98"/>
        <end position="104"/>
    </location>
    <ligand>
        <name>ATP</name>
        <dbReference type="ChEBI" id="CHEBI:30616"/>
    </ligand>
</feature>
<dbReference type="Pfam" id="PF08245">
    <property type="entry name" value="Mur_ligase_M"/>
    <property type="match status" value="1"/>
</dbReference>
<dbReference type="Pfam" id="PF02875">
    <property type="entry name" value="Mur_ligase_C"/>
    <property type="match status" value="1"/>
</dbReference>
<evidence type="ECO:0000313" key="15">
    <source>
        <dbReference type="EMBL" id="MBO8439910.1"/>
    </source>
</evidence>
<keyword evidence="1 10" id="KW-0963">Cytoplasm</keyword>
<evidence type="ECO:0000313" key="16">
    <source>
        <dbReference type="Proteomes" id="UP000712007"/>
    </source>
</evidence>
<feature type="domain" description="Mur ligase N-terminal catalytic" evidence="12">
    <location>
        <begin position="17"/>
        <end position="61"/>
    </location>
</feature>
<protein>
    <recommendedName>
        <fullName evidence="10 11">UDP-N-acetylmuramoyl-tripeptide--D-alanyl-D-alanine ligase</fullName>
        <ecNumber evidence="10 11">6.3.2.10</ecNumber>
    </recommendedName>
    <alternativeName>
        <fullName evidence="10">D-alanyl-D-alanine-adding enzyme</fullName>
    </alternativeName>
</protein>
<evidence type="ECO:0000256" key="5">
    <source>
        <dbReference type="ARBA" id="ARBA00022840"/>
    </source>
</evidence>
<dbReference type="Gene3D" id="3.40.1390.10">
    <property type="entry name" value="MurE/MurF, N-terminal domain"/>
    <property type="match status" value="1"/>
</dbReference>
<evidence type="ECO:0000256" key="4">
    <source>
        <dbReference type="ARBA" id="ARBA00022741"/>
    </source>
</evidence>
<dbReference type="InterPro" id="IPR036565">
    <property type="entry name" value="Mur-like_cat_sf"/>
</dbReference>
<reference evidence="15" key="1">
    <citation type="submission" date="2020-10" db="EMBL/GenBank/DDBJ databases">
        <authorList>
            <person name="Gilroy R."/>
        </authorList>
    </citation>
    <scope>NUCLEOTIDE SEQUENCE</scope>
    <source>
        <strain evidence="15">3924</strain>
    </source>
</reference>
<dbReference type="InterPro" id="IPR035911">
    <property type="entry name" value="MurE/MurF_N"/>
</dbReference>
<accession>A0A940DJ72</accession>
<comment type="function">
    <text evidence="10 11">Involved in cell wall formation. Catalyzes the final step in the synthesis of UDP-N-acetylmuramoyl-pentapeptide, the precursor of murein.</text>
</comment>
<evidence type="ECO:0000256" key="10">
    <source>
        <dbReference type="HAMAP-Rule" id="MF_02019"/>
    </source>
</evidence>
<dbReference type="GO" id="GO:0047480">
    <property type="term" value="F:UDP-N-acetylmuramoyl-tripeptide-D-alanyl-D-alanine ligase activity"/>
    <property type="evidence" value="ECO:0007669"/>
    <property type="project" value="UniProtKB-UniRule"/>
</dbReference>
<dbReference type="SUPFAM" id="SSF63418">
    <property type="entry name" value="MurE/MurF N-terminal domain"/>
    <property type="match status" value="1"/>
</dbReference>
<sequence length="430" mass="46555">MQHEDIYRLFVENGQTVTTDSRVCPAGAIFFALKGEKFNGNKFAAKALENGCSYAVVDEAEYCLSERCILVDNALTALQQVAHLHRVRLATPVVGITGTNGKTTTKELTAAVLGRKYNVLYTEGNLNNHIGVPLTLLRLRPEHQMAVVEMGANHPGEIKALAAIASPDAGLITNVGKAHLEGFGSFEGVISTKCELYENLMRRGGTIFADAANPYLMPALDGYKPVTYGVGCTEADVCGRVERCAPFVTLSWWTEAAGKHCVDTHFIGAYNAQNMLAAIAVGLHYGVTPEEIDAALSEYEPKNNRSQLVRTGRNTLIVDAYNANPTSMEAAINNFRMMDGGHKVLILGDMLELGSQSEEEHARVVQLVRGGGFDDALFVGGEFARTAQGYRTFADVAQLRDWLADNRIDGATVLIKGSHGIGLQSIIDLF</sequence>
<dbReference type="Pfam" id="PF01225">
    <property type="entry name" value="Mur_ligase"/>
    <property type="match status" value="1"/>
</dbReference>
<dbReference type="GO" id="GO:0008360">
    <property type="term" value="P:regulation of cell shape"/>
    <property type="evidence" value="ECO:0007669"/>
    <property type="project" value="UniProtKB-KW"/>
</dbReference>
<evidence type="ECO:0000256" key="8">
    <source>
        <dbReference type="ARBA" id="ARBA00023306"/>
    </source>
</evidence>
<gene>
    <name evidence="10" type="primary">murF</name>
    <name evidence="15" type="ORF">IAC51_04590</name>
</gene>
<keyword evidence="9 10" id="KW-0961">Cell wall biogenesis/degradation</keyword>
<organism evidence="15 16">
    <name type="scientific">Candidatus Aphodosoma intestinipullorum</name>
    <dbReference type="NCBI Taxonomy" id="2840674"/>
    <lineage>
        <taxon>Bacteria</taxon>
        <taxon>Pseudomonadati</taxon>
        <taxon>Bacteroidota</taxon>
        <taxon>Bacteroidia</taxon>
        <taxon>Bacteroidales</taxon>
        <taxon>Candidatus Aphodosoma</taxon>
    </lineage>
</organism>
<dbReference type="InterPro" id="IPR000713">
    <property type="entry name" value="Mur_ligase_N"/>
</dbReference>
<dbReference type="Proteomes" id="UP000712007">
    <property type="component" value="Unassembled WGS sequence"/>
</dbReference>
<dbReference type="GO" id="GO:0005524">
    <property type="term" value="F:ATP binding"/>
    <property type="evidence" value="ECO:0007669"/>
    <property type="project" value="UniProtKB-UniRule"/>
</dbReference>
<dbReference type="Gene3D" id="3.40.1190.10">
    <property type="entry name" value="Mur-like, catalytic domain"/>
    <property type="match status" value="1"/>
</dbReference>
<comment type="catalytic activity">
    <reaction evidence="10 11">
        <text>D-alanyl-D-alanine + UDP-N-acetyl-alpha-D-muramoyl-L-alanyl-gamma-D-glutamyl-meso-2,6-diaminopimelate + ATP = UDP-N-acetyl-alpha-D-muramoyl-L-alanyl-gamma-D-glutamyl-meso-2,6-diaminopimeloyl-D-alanyl-D-alanine + ADP + phosphate + H(+)</text>
        <dbReference type="Rhea" id="RHEA:28374"/>
        <dbReference type="ChEBI" id="CHEBI:15378"/>
        <dbReference type="ChEBI" id="CHEBI:30616"/>
        <dbReference type="ChEBI" id="CHEBI:43474"/>
        <dbReference type="ChEBI" id="CHEBI:57822"/>
        <dbReference type="ChEBI" id="CHEBI:61386"/>
        <dbReference type="ChEBI" id="CHEBI:83905"/>
        <dbReference type="ChEBI" id="CHEBI:456216"/>
        <dbReference type="EC" id="6.3.2.10"/>
    </reaction>
</comment>
<evidence type="ECO:0000256" key="7">
    <source>
        <dbReference type="ARBA" id="ARBA00022984"/>
    </source>
</evidence>
<reference evidence="15" key="2">
    <citation type="journal article" date="2021" name="PeerJ">
        <title>Extensive microbial diversity within the chicken gut microbiome revealed by metagenomics and culture.</title>
        <authorList>
            <person name="Gilroy R."/>
            <person name="Ravi A."/>
            <person name="Getino M."/>
            <person name="Pursley I."/>
            <person name="Horton D.L."/>
            <person name="Alikhan N.F."/>
            <person name="Baker D."/>
            <person name="Gharbi K."/>
            <person name="Hall N."/>
            <person name="Watson M."/>
            <person name="Adriaenssens E.M."/>
            <person name="Foster-Nyarko E."/>
            <person name="Jarju S."/>
            <person name="Secka A."/>
            <person name="Antonio M."/>
            <person name="Oren A."/>
            <person name="Chaudhuri R.R."/>
            <person name="La Ragione R."/>
            <person name="Hildebrand F."/>
            <person name="Pallen M.J."/>
        </authorList>
    </citation>
    <scope>NUCLEOTIDE SEQUENCE</scope>
    <source>
        <strain evidence="15">3924</strain>
    </source>
</reference>
<dbReference type="AlphaFoldDB" id="A0A940DJ72"/>
<dbReference type="NCBIfam" id="TIGR01143">
    <property type="entry name" value="murF"/>
    <property type="match status" value="1"/>
</dbReference>
<dbReference type="SUPFAM" id="SSF53623">
    <property type="entry name" value="MurD-like peptide ligases, catalytic domain"/>
    <property type="match status" value="1"/>
</dbReference>
<dbReference type="InterPro" id="IPR036615">
    <property type="entry name" value="Mur_ligase_C_dom_sf"/>
</dbReference>
<dbReference type="SUPFAM" id="SSF53244">
    <property type="entry name" value="MurD-like peptide ligases, peptide-binding domain"/>
    <property type="match status" value="1"/>
</dbReference>
<comment type="pathway">
    <text evidence="10 11">Cell wall biogenesis; peptidoglycan biosynthesis.</text>
</comment>
<keyword evidence="6 10" id="KW-0133">Cell shape</keyword>
<evidence type="ECO:0000256" key="1">
    <source>
        <dbReference type="ARBA" id="ARBA00022490"/>
    </source>
</evidence>
<evidence type="ECO:0000256" key="9">
    <source>
        <dbReference type="ARBA" id="ARBA00023316"/>
    </source>
</evidence>
<dbReference type="InterPro" id="IPR004101">
    <property type="entry name" value="Mur_ligase_C"/>
</dbReference>
<comment type="similarity">
    <text evidence="10">Belongs to the MurCDEF family. MurF subfamily.</text>
</comment>
<keyword evidence="7 10" id="KW-0573">Peptidoglycan synthesis</keyword>
<dbReference type="InterPro" id="IPR013221">
    <property type="entry name" value="Mur_ligase_cen"/>
</dbReference>
<dbReference type="GO" id="GO:0051301">
    <property type="term" value="P:cell division"/>
    <property type="evidence" value="ECO:0007669"/>
    <property type="project" value="UniProtKB-KW"/>
</dbReference>
<keyword evidence="4 10" id="KW-0547">Nucleotide-binding</keyword>
<keyword evidence="3 10" id="KW-0132">Cell division</keyword>
<proteinExistence type="inferred from homology"/>
<comment type="subcellular location">
    <subcellularLocation>
        <location evidence="10 11">Cytoplasm</location>
    </subcellularLocation>
</comment>
<dbReference type="InterPro" id="IPR051046">
    <property type="entry name" value="MurCDEF_CellWall_CoF430Synth"/>
</dbReference>
<dbReference type="InterPro" id="IPR005863">
    <property type="entry name" value="UDP-N-AcMur_synth"/>
</dbReference>
<dbReference type="Gene3D" id="3.90.190.20">
    <property type="entry name" value="Mur ligase, C-terminal domain"/>
    <property type="match status" value="1"/>
</dbReference>
<comment type="caution">
    <text evidence="15">The sequence shown here is derived from an EMBL/GenBank/DDBJ whole genome shotgun (WGS) entry which is preliminary data.</text>
</comment>
<dbReference type="EC" id="6.3.2.10" evidence="10 11"/>
<evidence type="ECO:0000256" key="11">
    <source>
        <dbReference type="RuleBase" id="RU004136"/>
    </source>
</evidence>
<evidence type="ECO:0000256" key="6">
    <source>
        <dbReference type="ARBA" id="ARBA00022960"/>
    </source>
</evidence>
<dbReference type="EMBL" id="JADIMV010000076">
    <property type="protein sequence ID" value="MBO8439910.1"/>
    <property type="molecule type" value="Genomic_DNA"/>
</dbReference>
<keyword evidence="2 10" id="KW-0436">Ligase</keyword>
<evidence type="ECO:0000259" key="13">
    <source>
        <dbReference type="Pfam" id="PF02875"/>
    </source>
</evidence>
<dbReference type="PANTHER" id="PTHR43024">
    <property type="entry name" value="UDP-N-ACETYLMURAMOYL-TRIPEPTIDE--D-ALANYL-D-ALANINE LIGASE"/>
    <property type="match status" value="1"/>
</dbReference>
<feature type="domain" description="Mur ligase central" evidence="14">
    <location>
        <begin position="96"/>
        <end position="281"/>
    </location>
</feature>
<name>A0A940DJ72_9BACT</name>
<keyword evidence="5 10" id="KW-0067">ATP-binding</keyword>
<evidence type="ECO:0000256" key="3">
    <source>
        <dbReference type="ARBA" id="ARBA00022618"/>
    </source>
</evidence>
<keyword evidence="8 10" id="KW-0131">Cell cycle</keyword>
<dbReference type="HAMAP" id="MF_02019">
    <property type="entry name" value="MurF"/>
    <property type="match status" value="1"/>
</dbReference>
<evidence type="ECO:0000256" key="2">
    <source>
        <dbReference type="ARBA" id="ARBA00022598"/>
    </source>
</evidence>
<dbReference type="PANTHER" id="PTHR43024:SF1">
    <property type="entry name" value="UDP-N-ACETYLMURAMOYL-TRIPEPTIDE--D-ALANYL-D-ALANINE LIGASE"/>
    <property type="match status" value="1"/>
</dbReference>
<dbReference type="GO" id="GO:0005737">
    <property type="term" value="C:cytoplasm"/>
    <property type="evidence" value="ECO:0007669"/>
    <property type="project" value="UniProtKB-SubCell"/>
</dbReference>